<protein>
    <submittedName>
        <fullName evidence="2">Glycerophosphoryl diester phosphodiesterase</fullName>
    </submittedName>
</protein>
<proteinExistence type="predicted"/>
<dbReference type="PANTHER" id="PTHR46211">
    <property type="entry name" value="GLYCEROPHOSPHORYL DIESTER PHOSPHODIESTERASE"/>
    <property type="match status" value="1"/>
</dbReference>
<dbReference type="RefSeq" id="WP_181557960.1">
    <property type="nucleotide sequence ID" value="NZ_JACHWI010000002.1"/>
</dbReference>
<dbReference type="GO" id="GO:0008081">
    <property type="term" value="F:phosphoric diester hydrolase activity"/>
    <property type="evidence" value="ECO:0007669"/>
    <property type="project" value="InterPro"/>
</dbReference>
<dbReference type="AlphaFoldDB" id="A0A327Z700"/>
<feature type="domain" description="GP-PDE" evidence="1">
    <location>
        <begin position="3"/>
        <end position="239"/>
    </location>
</feature>
<gene>
    <name evidence="2" type="ORF">B0I29_112136</name>
</gene>
<accession>A0A327Z700</accession>
<dbReference type="GO" id="GO:0006629">
    <property type="term" value="P:lipid metabolic process"/>
    <property type="evidence" value="ECO:0007669"/>
    <property type="project" value="InterPro"/>
</dbReference>
<dbReference type="SUPFAM" id="SSF51695">
    <property type="entry name" value="PLC-like phosphodiesterases"/>
    <property type="match status" value="1"/>
</dbReference>
<keyword evidence="3" id="KW-1185">Reference proteome</keyword>
<reference evidence="2 3" key="1">
    <citation type="submission" date="2018-06" db="EMBL/GenBank/DDBJ databases">
        <title>Genomic Encyclopedia of Type Strains, Phase III (KMG-III): the genomes of soil and plant-associated and newly described type strains.</title>
        <authorList>
            <person name="Whitman W."/>
        </authorList>
    </citation>
    <scope>NUCLEOTIDE SEQUENCE [LARGE SCALE GENOMIC DNA]</scope>
    <source>
        <strain evidence="2 3">CGMCC 4.7090</strain>
    </source>
</reference>
<dbReference type="Pfam" id="PF03009">
    <property type="entry name" value="GDPD"/>
    <property type="match status" value="1"/>
</dbReference>
<dbReference type="Gene3D" id="3.20.20.190">
    <property type="entry name" value="Phosphatidylinositol (PI) phosphodiesterase"/>
    <property type="match status" value="1"/>
</dbReference>
<dbReference type="InterPro" id="IPR017946">
    <property type="entry name" value="PLC-like_Pdiesterase_TIM-brl"/>
</dbReference>
<dbReference type="EMBL" id="QLMJ01000012">
    <property type="protein sequence ID" value="RAK33104.1"/>
    <property type="molecule type" value="Genomic_DNA"/>
</dbReference>
<organism evidence="2 3">
    <name type="scientific">Actinoplanes lutulentus</name>
    <dbReference type="NCBI Taxonomy" id="1287878"/>
    <lineage>
        <taxon>Bacteria</taxon>
        <taxon>Bacillati</taxon>
        <taxon>Actinomycetota</taxon>
        <taxon>Actinomycetes</taxon>
        <taxon>Micromonosporales</taxon>
        <taxon>Micromonosporaceae</taxon>
        <taxon>Actinoplanes</taxon>
    </lineage>
</organism>
<evidence type="ECO:0000259" key="1">
    <source>
        <dbReference type="PROSITE" id="PS51704"/>
    </source>
</evidence>
<comment type="caution">
    <text evidence="2">The sequence shown here is derived from an EMBL/GenBank/DDBJ whole genome shotgun (WGS) entry which is preliminary data.</text>
</comment>
<sequence>MTLHRVAHRGYAAAAPENTLPAFEAAVRAGATFVEFDVRVTADGVPVVIHDRTVDRTTTGRGRVWDLRWDEIAALDAGVRFSPAFAGVRVPALASVLDLLAPAAPELLVEIKPPATLDEVKSIIAQLAERDLLDRTVVQSFDPDVVRKVRDVAPDVRRGLLLFRFDAETVPLVRELGVVLCNPPVDDALRLREVTAELAEAGVGVMPWTANDRSRWPELVEAGVAGLITDYVGELTGFSLTIR</sequence>
<dbReference type="InterPro" id="IPR030395">
    <property type="entry name" value="GP_PDE_dom"/>
</dbReference>
<dbReference type="PROSITE" id="PS51704">
    <property type="entry name" value="GP_PDE"/>
    <property type="match status" value="1"/>
</dbReference>
<dbReference type="PANTHER" id="PTHR46211:SF14">
    <property type="entry name" value="GLYCEROPHOSPHODIESTER PHOSPHODIESTERASE"/>
    <property type="match status" value="1"/>
</dbReference>
<dbReference type="Proteomes" id="UP000249341">
    <property type="component" value="Unassembled WGS sequence"/>
</dbReference>
<name>A0A327Z700_9ACTN</name>
<evidence type="ECO:0000313" key="2">
    <source>
        <dbReference type="EMBL" id="RAK33104.1"/>
    </source>
</evidence>
<evidence type="ECO:0000313" key="3">
    <source>
        <dbReference type="Proteomes" id="UP000249341"/>
    </source>
</evidence>